<feature type="compositionally biased region" description="Basic and acidic residues" evidence="1">
    <location>
        <begin position="232"/>
        <end position="250"/>
    </location>
</feature>
<feature type="domain" description="AMP-dependent synthetase/ligase" evidence="2">
    <location>
        <begin position="15"/>
        <end position="84"/>
    </location>
</feature>
<dbReference type="InterPro" id="IPR000873">
    <property type="entry name" value="AMP-dep_synth/lig_dom"/>
</dbReference>
<comment type="caution">
    <text evidence="3">The sequence shown here is derived from an EMBL/GenBank/DDBJ whole genome shotgun (WGS) entry which is preliminary data.</text>
</comment>
<reference evidence="3 4" key="1">
    <citation type="submission" date="2020-05" db="EMBL/GenBank/DDBJ databases">
        <title>MicrobeNet Type strains.</title>
        <authorList>
            <person name="Nicholson A.C."/>
        </authorList>
    </citation>
    <scope>NUCLEOTIDE SEQUENCE [LARGE SCALE GENOMIC DNA]</scope>
    <source>
        <strain evidence="3 4">JCM 3224</strain>
    </source>
</reference>
<name>A0A849BYU1_9NOCA</name>
<dbReference type="RefSeq" id="WP_157553360.1">
    <property type="nucleotide sequence ID" value="NZ_JABELX010000001.1"/>
</dbReference>
<dbReference type="Proteomes" id="UP000586827">
    <property type="component" value="Unassembled WGS sequence"/>
</dbReference>
<dbReference type="AlphaFoldDB" id="A0A849BYU1"/>
<proteinExistence type="predicted"/>
<protein>
    <submittedName>
        <fullName evidence="3">AMP-binding protein</fullName>
    </submittedName>
</protein>
<keyword evidence="4" id="KW-1185">Reference proteome</keyword>
<gene>
    <name evidence="3" type="ORF">HLB23_02925</name>
</gene>
<dbReference type="Gene3D" id="3.40.50.980">
    <property type="match status" value="1"/>
</dbReference>
<accession>A0A849BYU1</accession>
<dbReference type="SUPFAM" id="SSF56801">
    <property type="entry name" value="Acetyl-CoA synthetase-like"/>
    <property type="match status" value="1"/>
</dbReference>
<dbReference type="EMBL" id="JABELX010000001">
    <property type="protein sequence ID" value="NNH68837.1"/>
    <property type="molecule type" value="Genomic_DNA"/>
</dbReference>
<evidence type="ECO:0000313" key="4">
    <source>
        <dbReference type="Proteomes" id="UP000586827"/>
    </source>
</evidence>
<organism evidence="3 4">
    <name type="scientific">Nocardia uniformis</name>
    <dbReference type="NCBI Taxonomy" id="53432"/>
    <lineage>
        <taxon>Bacteria</taxon>
        <taxon>Bacillati</taxon>
        <taxon>Actinomycetota</taxon>
        <taxon>Actinomycetes</taxon>
        <taxon>Mycobacteriales</taxon>
        <taxon>Nocardiaceae</taxon>
        <taxon>Nocardia</taxon>
    </lineage>
</organism>
<evidence type="ECO:0000256" key="1">
    <source>
        <dbReference type="SAM" id="MobiDB-lite"/>
    </source>
</evidence>
<sequence>MLRTQLLQPLPRLLARRAAQLGDAIAFRDTQRSISFRALSERTGRMAGHLADAGLRPGEPVPIPPGNRVETVEALLTVARAGGIGILGPPAESPHGYRRLANLEELARTPPRTPPRDDLGIDDPAWLVGTGSTRLIATQRSSLWSTVICFDRLFTCPGDPLPVPLPFGCAHLVCVLGVLAVGGTARLASRVDDDGSNPGYALLERAHSRSSDVGPRPQVRLTVPGRPTTRPPEQESRGHSHEHTVALEIA</sequence>
<evidence type="ECO:0000259" key="2">
    <source>
        <dbReference type="Pfam" id="PF00501"/>
    </source>
</evidence>
<evidence type="ECO:0000313" key="3">
    <source>
        <dbReference type="EMBL" id="NNH68837.1"/>
    </source>
</evidence>
<dbReference type="Pfam" id="PF00501">
    <property type="entry name" value="AMP-binding"/>
    <property type="match status" value="1"/>
</dbReference>
<feature type="region of interest" description="Disordered" evidence="1">
    <location>
        <begin position="205"/>
        <end position="250"/>
    </location>
</feature>